<gene>
    <name evidence="3" type="ORF">MERR_LOCUS44456</name>
</gene>
<evidence type="ECO:0000259" key="2">
    <source>
        <dbReference type="PROSITE" id="PS50076"/>
    </source>
</evidence>
<reference evidence="3" key="1">
    <citation type="submission" date="2020-01" db="EMBL/GenBank/DDBJ databases">
        <authorList>
            <person name="Mishra B."/>
        </authorList>
    </citation>
    <scope>NUCLEOTIDE SEQUENCE [LARGE SCALE GENOMIC DNA]</scope>
</reference>
<name>A0A6D2KRF1_9BRAS</name>
<dbReference type="OrthoDB" id="10250354at2759"/>
<evidence type="ECO:0000313" key="4">
    <source>
        <dbReference type="Proteomes" id="UP000467841"/>
    </source>
</evidence>
<dbReference type="InterPro" id="IPR001623">
    <property type="entry name" value="DnaJ_domain"/>
</dbReference>
<dbReference type="PROSITE" id="PS50076">
    <property type="entry name" value="DNAJ_2"/>
    <property type="match status" value="1"/>
</dbReference>
<comment type="caution">
    <text evidence="3">The sequence shown here is derived from an EMBL/GenBank/DDBJ whole genome shotgun (WGS) entry which is preliminary data.</text>
</comment>
<keyword evidence="4" id="KW-1185">Reference proteome</keyword>
<accession>A0A6D2KRF1</accession>
<evidence type="ECO:0000313" key="3">
    <source>
        <dbReference type="EMBL" id="CAA7057220.1"/>
    </source>
</evidence>
<feature type="domain" description="J" evidence="2">
    <location>
        <begin position="20"/>
        <end position="99"/>
    </location>
</feature>
<dbReference type="InterPro" id="IPR036869">
    <property type="entry name" value="J_dom_sf"/>
</dbReference>
<organism evidence="3 4">
    <name type="scientific">Microthlaspi erraticum</name>
    <dbReference type="NCBI Taxonomy" id="1685480"/>
    <lineage>
        <taxon>Eukaryota</taxon>
        <taxon>Viridiplantae</taxon>
        <taxon>Streptophyta</taxon>
        <taxon>Embryophyta</taxon>
        <taxon>Tracheophyta</taxon>
        <taxon>Spermatophyta</taxon>
        <taxon>Magnoliopsida</taxon>
        <taxon>eudicotyledons</taxon>
        <taxon>Gunneridae</taxon>
        <taxon>Pentapetalae</taxon>
        <taxon>rosids</taxon>
        <taxon>malvids</taxon>
        <taxon>Brassicales</taxon>
        <taxon>Brassicaceae</taxon>
        <taxon>Coluteocarpeae</taxon>
        <taxon>Microthlaspi</taxon>
    </lineage>
</organism>
<protein>
    <recommendedName>
        <fullName evidence="2">J domain-containing protein</fullName>
    </recommendedName>
</protein>
<sequence>MECNKDEANRAINIAERKLSEKDYVGAKKFVNKAQNLYPKLDDTKADEETMKKRYKKLALLLHPDKNRFRGAMDLFKVVSAAWTLLSDKANRLAYDQRRESQEAKPKKREAKPPQQQQQQSRDNSQATNQKRKSDDASSTTSASDYANKAPERRRKWFKAKRLVKTTRNPFSNPEADRVFKTPMTAEDPNSTAEAQRLFKRRM</sequence>
<dbReference type="SMART" id="SM00271">
    <property type="entry name" value="DnaJ"/>
    <property type="match status" value="1"/>
</dbReference>
<dbReference type="Pfam" id="PF00226">
    <property type="entry name" value="DnaJ"/>
    <property type="match status" value="1"/>
</dbReference>
<dbReference type="Gene3D" id="1.10.287.110">
    <property type="entry name" value="DnaJ domain"/>
    <property type="match status" value="1"/>
</dbReference>
<dbReference type="Proteomes" id="UP000467841">
    <property type="component" value="Unassembled WGS sequence"/>
</dbReference>
<proteinExistence type="predicted"/>
<feature type="region of interest" description="Disordered" evidence="1">
    <location>
        <begin position="96"/>
        <end position="203"/>
    </location>
</feature>
<dbReference type="AlphaFoldDB" id="A0A6D2KRF1"/>
<evidence type="ECO:0000256" key="1">
    <source>
        <dbReference type="SAM" id="MobiDB-lite"/>
    </source>
</evidence>
<dbReference type="SUPFAM" id="SSF46565">
    <property type="entry name" value="Chaperone J-domain"/>
    <property type="match status" value="1"/>
</dbReference>
<dbReference type="CDD" id="cd06257">
    <property type="entry name" value="DnaJ"/>
    <property type="match status" value="1"/>
</dbReference>
<feature type="compositionally biased region" description="Basic residues" evidence="1">
    <location>
        <begin position="152"/>
        <end position="165"/>
    </location>
</feature>
<feature type="compositionally biased region" description="Basic and acidic residues" evidence="1">
    <location>
        <begin position="96"/>
        <end position="105"/>
    </location>
</feature>
<dbReference type="PANTHER" id="PTHR44137">
    <property type="entry name" value="BNAC03G44070D PROTEIN"/>
    <property type="match status" value="1"/>
</dbReference>
<dbReference type="EMBL" id="CACVBM020001675">
    <property type="protein sequence ID" value="CAA7057220.1"/>
    <property type="molecule type" value="Genomic_DNA"/>
</dbReference>
<dbReference type="PANTHER" id="PTHR44137:SF55">
    <property type="entry name" value="DNAJ HEAT SHOCK N-TERMINAL DOMAIN-CONTAINING PROTEIN"/>
    <property type="match status" value="1"/>
</dbReference>